<accession>A0A8S9FRS6</accession>
<sequence>MTEKSDEAPPPAPFLNSSFTASAIRCHRQTPRRLISSSSATSNRWLVKLSRAFLLSNHRRTKPGVDPICRTSKGSIPKPSFLYLHD</sequence>
<dbReference type="EMBL" id="QGKW02002228">
    <property type="protein sequence ID" value="KAF2536400.1"/>
    <property type="molecule type" value="Genomic_DNA"/>
</dbReference>
<proteinExistence type="predicted"/>
<protein>
    <submittedName>
        <fullName evidence="1">Uncharacterized protein</fullName>
    </submittedName>
</protein>
<evidence type="ECO:0000313" key="2">
    <source>
        <dbReference type="Proteomes" id="UP000712281"/>
    </source>
</evidence>
<gene>
    <name evidence="1" type="ORF">F2Q68_00022399</name>
</gene>
<dbReference type="AlphaFoldDB" id="A0A8S9FRS6"/>
<organism evidence="1 2">
    <name type="scientific">Brassica cretica</name>
    <name type="common">Mustard</name>
    <dbReference type="NCBI Taxonomy" id="69181"/>
    <lineage>
        <taxon>Eukaryota</taxon>
        <taxon>Viridiplantae</taxon>
        <taxon>Streptophyta</taxon>
        <taxon>Embryophyta</taxon>
        <taxon>Tracheophyta</taxon>
        <taxon>Spermatophyta</taxon>
        <taxon>Magnoliopsida</taxon>
        <taxon>eudicotyledons</taxon>
        <taxon>Gunneridae</taxon>
        <taxon>Pentapetalae</taxon>
        <taxon>rosids</taxon>
        <taxon>malvids</taxon>
        <taxon>Brassicales</taxon>
        <taxon>Brassicaceae</taxon>
        <taxon>Brassiceae</taxon>
        <taxon>Brassica</taxon>
    </lineage>
</organism>
<name>A0A8S9FRS6_BRACR</name>
<evidence type="ECO:0000313" key="1">
    <source>
        <dbReference type="EMBL" id="KAF2536400.1"/>
    </source>
</evidence>
<comment type="caution">
    <text evidence="1">The sequence shown here is derived from an EMBL/GenBank/DDBJ whole genome shotgun (WGS) entry which is preliminary data.</text>
</comment>
<reference evidence="1" key="1">
    <citation type="submission" date="2019-12" db="EMBL/GenBank/DDBJ databases">
        <title>Genome sequencing and annotation of Brassica cretica.</title>
        <authorList>
            <person name="Studholme D.J."/>
            <person name="Sarris P.F."/>
        </authorList>
    </citation>
    <scope>NUCLEOTIDE SEQUENCE</scope>
    <source>
        <strain evidence="1">PFS-001/15</strain>
        <tissue evidence="1">Leaf</tissue>
    </source>
</reference>
<dbReference type="Proteomes" id="UP000712281">
    <property type="component" value="Unassembled WGS sequence"/>
</dbReference>